<gene>
    <name evidence="1" type="ORF">LFW2832_00954</name>
</gene>
<sequence length="527" mass="59141">MIIFATVTERTPTTQPVLERIRMAEQTAITPNTFNGTGGLVQSKTNPNQQYIRGESFFYLRDNKTGEKLFVDFETNRVSFVKKDGTIETTGFDPSMSIKTYNYFFSLFTTHPPGRDDEARQKPFNMDLVADFLMAKIRYPDGEDGTLSLAQKFYALKFACEHNGALPDIRGHHGFLEMVQVAAERTSGLPTELLVPLSVSMIGHEMSSVVYKRRREGKSDRLEVDTYTDIGMDMLGDDPGIMIRAGLRVKKLSFVEAFVTNLNRDGYIQPEERGAMEPLLKRLEEAGCIKYSLTSLGKIRCTIVDASKIKLADEIISNYILTTPLEPGTQGALGALISGFTGWVDGLNQPYPRGAGYDAFVCAPRVDRAMALAVLKKTATLNEQYGIRIPSMLIGVESVIKVMPEFAQKYYKLTKIELEKIGIDMATLTPEQQMYMTYKSYNSGHGWVRQMWKKARGEQEEFFKLVTGDLEKVRVYESAKRERENAPAKQVLVLGCAMVDVAVAEMKRDLVMAPGITLTRTEDVAMR</sequence>
<reference evidence="1 2" key="1">
    <citation type="submission" date="2019-08" db="EMBL/GenBank/DDBJ databases">
        <authorList>
            <person name="Vazquez-Campos X."/>
        </authorList>
    </citation>
    <scope>NUCLEOTIDE SEQUENCE [LARGE SCALE GENOMIC DNA]</scope>
    <source>
        <strain evidence="1">LFW-283_2</strain>
    </source>
</reference>
<dbReference type="AlphaFoldDB" id="A0A5E4LTP2"/>
<protein>
    <submittedName>
        <fullName evidence="1">Uncharacterized protein</fullName>
    </submittedName>
</protein>
<evidence type="ECO:0000313" key="2">
    <source>
        <dbReference type="Proteomes" id="UP000789941"/>
    </source>
</evidence>
<dbReference type="Proteomes" id="UP000789941">
    <property type="component" value="Unassembled WGS sequence"/>
</dbReference>
<comment type="caution">
    <text evidence="1">The sequence shown here is derived from an EMBL/GenBank/DDBJ whole genome shotgun (WGS) entry which is preliminary data.</text>
</comment>
<evidence type="ECO:0000313" key="1">
    <source>
        <dbReference type="EMBL" id="VVC04443.1"/>
    </source>
</evidence>
<dbReference type="EMBL" id="CABMJJ010000009">
    <property type="protein sequence ID" value="VVC04443.1"/>
    <property type="molecule type" value="Genomic_DNA"/>
</dbReference>
<accession>A0A5E4LTP2</accession>
<name>A0A5E4LTP2_9ARCH</name>
<organism evidence="1 2">
    <name type="scientific">Candidatus Bilamarchaeum dharawalense</name>
    <dbReference type="NCBI Taxonomy" id="2885759"/>
    <lineage>
        <taxon>Archaea</taxon>
        <taxon>Candidatus Micrarchaeota</taxon>
        <taxon>Candidatus Micrarchaeia</taxon>
        <taxon>Candidatus Anstonellales</taxon>
        <taxon>Candidatus Bilamarchaeaceae</taxon>
        <taxon>Candidatus Bilamarchaeum</taxon>
    </lineage>
</organism>
<proteinExistence type="predicted"/>